<accession>A0A5B9MAE6</accession>
<feature type="region of interest" description="Disordered" evidence="1">
    <location>
        <begin position="69"/>
        <end position="90"/>
    </location>
</feature>
<organism evidence="2 3">
    <name type="scientific">Stieleria maiorica</name>
    <dbReference type="NCBI Taxonomy" id="2795974"/>
    <lineage>
        <taxon>Bacteria</taxon>
        <taxon>Pseudomonadati</taxon>
        <taxon>Planctomycetota</taxon>
        <taxon>Planctomycetia</taxon>
        <taxon>Pirellulales</taxon>
        <taxon>Pirellulaceae</taxon>
        <taxon>Stieleria</taxon>
    </lineage>
</organism>
<evidence type="ECO:0000256" key="1">
    <source>
        <dbReference type="SAM" id="MobiDB-lite"/>
    </source>
</evidence>
<evidence type="ECO:0000313" key="3">
    <source>
        <dbReference type="Proteomes" id="UP000321353"/>
    </source>
</evidence>
<dbReference type="KEGG" id="smam:Mal15_21450"/>
<keyword evidence="3" id="KW-1185">Reference proteome</keyword>
<evidence type="ECO:0000313" key="2">
    <source>
        <dbReference type="EMBL" id="QEF98098.1"/>
    </source>
</evidence>
<feature type="compositionally biased region" description="Basic and acidic residues" evidence="1">
    <location>
        <begin position="77"/>
        <end position="90"/>
    </location>
</feature>
<gene>
    <name evidence="2" type="ORF">Mal15_21450</name>
</gene>
<reference evidence="2 3" key="1">
    <citation type="submission" date="2019-02" db="EMBL/GenBank/DDBJ databases">
        <title>Planctomycetal bacteria perform biofilm scaping via a novel small molecule.</title>
        <authorList>
            <person name="Jeske O."/>
            <person name="Boedeker C."/>
            <person name="Wiegand S."/>
            <person name="Breitling P."/>
            <person name="Kallscheuer N."/>
            <person name="Jogler M."/>
            <person name="Rohde M."/>
            <person name="Petersen J."/>
            <person name="Medema M.H."/>
            <person name="Surup F."/>
            <person name="Jogler C."/>
        </authorList>
    </citation>
    <scope>NUCLEOTIDE SEQUENCE [LARGE SCALE GENOMIC DNA]</scope>
    <source>
        <strain evidence="2 3">Mal15</strain>
    </source>
</reference>
<name>A0A5B9MAE6_9BACT</name>
<sequence>MYSIRIAVGKFQHPDLQPARQASVVSMEVDRCRFVFRQVSRPRTRQTVTSRAIPRKRRFDDTKWAKFKRTRQQHGRQAPDHHSHVYRHERQRLPRMRTSTIEIASA</sequence>
<dbReference type="AlphaFoldDB" id="A0A5B9MAE6"/>
<proteinExistence type="predicted"/>
<protein>
    <submittedName>
        <fullName evidence="2">Uncharacterized protein</fullName>
    </submittedName>
</protein>
<dbReference type="EMBL" id="CP036264">
    <property type="protein sequence ID" value="QEF98098.1"/>
    <property type="molecule type" value="Genomic_DNA"/>
</dbReference>
<dbReference type="Proteomes" id="UP000321353">
    <property type="component" value="Chromosome"/>
</dbReference>